<accession>A0A5J5DT62</accession>
<feature type="chain" id="PRO_5030131989" description="DUF5648 domain-containing protein" evidence="2">
    <location>
        <begin position="29"/>
        <end position="533"/>
    </location>
</feature>
<evidence type="ECO:0000313" key="6">
    <source>
        <dbReference type="Proteomes" id="UP000345527"/>
    </source>
</evidence>
<evidence type="ECO:0000256" key="2">
    <source>
        <dbReference type="SAM" id="SignalP"/>
    </source>
</evidence>
<organism evidence="5 6">
    <name type="scientific">Bifidobacterium vespertilionis</name>
    <dbReference type="NCBI Taxonomy" id="2562524"/>
    <lineage>
        <taxon>Bacteria</taxon>
        <taxon>Bacillati</taxon>
        <taxon>Actinomycetota</taxon>
        <taxon>Actinomycetes</taxon>
        <taxon>Bifidobacteriales</taxon>
        <taxon>Bifidobacteriaceae</taxon>
        <taxon>Bifidobacterium</taxon>
    </lineage>
</organism>
<reference evidence="6 7" key="1">
    <citation type="journal article" date="2019" name="Syst. Appl. Microbiol.">
        <title>Characterization of Bifidobacterium species in feaces of the Egyptian fruit bat: Description of B. vespertilionis sp. nov. and B. rousetti sp. nov.</title>
        <authorList>
            <person name="Modesto M."/>
            <person name="Satti M."/>
            <person name="Watanabe K."/>
            <person name="Puglisi E."/>
            <person name="Morelli L."/>
            <person name="Huang C.-H."/>
            <person name="Liou J.-S."/>
            <person name="Miyashita M."/>
            <person name="Tamura T."/>
            <person name="Saito S."/>
            <person name="Mori K."/>
            <person name="Huang L."/>
            <person name="Sciavilla P."/>
            <person name="Sandri C."/>
            <person name="Spiezio C."/>
            <person name="Vitali F."/>
            <person name="Cavalieri D."/>
            <person name="Perpetuini G."/>
            <person name="Tofalo R."/>
            <person name="Bonetti A."/>
            <person name="Arita M."/>
            <person name="Mattarelli P."/>
        </authorList>
    </citation>
    <scope>NUCLEOTIDE SEQUENCE [LARGE SCALE GENOMIC DNA]</scope>
    <source>
        <strain evidence="4 7">RST16</strain>
        <strain evidence="5 6">RST8</strain>
    </source>
</reference>
<dbReference type="EMBL" id="RZNZ01000015">
    <property type="protein sequence ID" value="KAA8818382.1"/>
    <property type="molecule type" value="Genomic_DNA"/>
</dbReference>
<comment type="caution">
    <text evidence="5">The sequence shown here is derived from an EMBL/GenBank/DDBJ whole genome shotgun (WGS) entry which is preliminary data.</text>
</comment>
<proteinExistence type="predicted"/>
<feature type="region of interest" description="Disordered" evidence="1">
    <location>
        <begin position="251"/>
        <end position="276"/>
    </location>
</feature>
<dbReference type="OrthoDB" id="3233659at2"/>
<sequence>MKHIGKALVALAAAIGMAVSGGVATANADDAGLYSAVKITSVKTEDIGSHSVGLKIDYTVDPAYKDQIKSICPIAYMYEVSAVKLNNPNNATLMQGSAGFPWSTECTGILDPDVTPDDYELMFGEHTYTDKYNDGITLDYTGHEWYRFILNAWNTDTRPTSGTFNMTIFGLEPNHFYGNRNVDTERHYDEWQTLLNWAYSNEDKAGQTVNPDIHQFSVGINVEYTDGRTSNDDMDFGGTGAYAVSVPDFTTTAEPAAPGEDNVTGSAKNDVTAQDGDAKPGSTYRLYLKNLSQICKAQLDAGNENPCVWYGYIYSTPTKLTGPDGSPFLEVQKDDKATDPARQYYVDTLIPETVAAGDHKIALTDETGKLQGWTPVTVAKGEDNKPTPEAKRVAVYRLFNPYMTSGTTHLFTTSKAEYDKLVAAGWKGEDVKFHAAGSAADGAKPVYRLYNRWDGSHHFTVDAAEKDNLVKIGWTLEPTTWWAPADGDAKVYRLYNRWNGEHLFTTDKAESDRLAGLGWTVEESGFSVYSQAK</sequence>
<evidence type="ECO:0000259" key="3">
    <source>
        <dbReference type="Pfam" id="PF18885"/>
    </source>
</evidence>
<feature type="compositionally biased region" description="Polar residues" evidence="1">
    <location>
        <begin position="263"/>
        <end position="272"/>
    </location>
</feature>
<evidence type="ECO:0000313" key="5">
    <source>
        <dbReference type="EMBL" id="KAA8822862.1"/>
    </source>
</evidence>
<protein>
    <recommendedName>
        <fullName evidence="3">DUF5648 domain-containing protein</fullName>
    </recommendedName>
</protein>
<dbReference type="Proteomes" id="UP000345527">
    <property type="component" value="Unassembled WGS sequence"/>
</dbReference>
<gene>
    <name evidence="5" type="ORF">EM848_07575</name>
    <name evidence="4" type="ORF">EMO90_09895</name>
</gene>
<evidence type="ECO:0000313" key="7">
    <source>
        <dbReference type="Proteomes" id="UP000374630"/>
    </source>
</evidence>
<dbReference type="InterPro" id="IPR043708">
    <property type="entry name" value="DUF5648"/>
</dbReference>
<evidence type="ECO:0000313" key="4">
    <source>
        <dbReference type="EMBL" id="KAA8818382.1"/>
    </source>
</evidence>
<dbReference type="Proteomes" id="UP000374630">
    <property type="component" value="Unassembled WGS sequence"/>
</dbReference>
<dbReference type="AlphaFoldDB" id="A0A5J5DT62"/>
<dbReference type="RefSeq" id="WP_150354331.1">
    <property type="nucleotide sequence ID" value="NZ_RZNZ01000015.1"/>
</dbReference>
<dbReference type="Pfam" id="PF18885">
    <property type="entry name" value="DUF5648"/>
    <property type="match status" value="1"/>
</dbReference>
<evidence type="ECO:0000256" key="1">
    <source>
        <dbReference type="SAM" id="MobiDB-lite"/>
    </source>
</evidence>
<name>A0A5J5DT62_9BIFI</name>
<keyword evidence="2" id="KW-0732">Signal</keyword>
<keyword evidence="7" id="KW-1185">Reference proteome</keyword>
<dbReference type="EMBL" id="RZOA01000014">
    <property type="protein sequence ID" value="KAA8822862.1"/>
    <property type="molecule type" value="Genomic_DNA"/>
</dbReference>
<feature type="signal peptide" evidence="2">
    <location>
        <begin position="1"/>
        <end position="28"/>
    </location>
</feature>
<feature type="domain" description="DUF5648" evidence="3">
    <location>
        <begin position="387"/>
        <end position="483"/>
    </location>
</feature>